<keyword evidence="2" id="KW-0472">Membrane</keyword>
<dbReference type="InterPro" id="IPR030395">
    <property type="entry name" value="GP_PDE_dom"/>
</dbReference>
<dbReference type="PROSITE" id="PS50007">
    <property type="entry name" value="PIPLC_X_DOMAIN"/>
    <property type="match status" value="1"/>
</dbReference>
<dbReference type="GO" id="GO:0008081">
    <property type="term" value="F:phosphoric diester hydrolase activity"/>
    <property type="evidence" value="ECO:0007669"/>
    <property type="project" value="InterPro"/>
</dbReference>
<dbReference type="PROSITE" id="PS51704">
    <property type="entry name" value="GP_PDE"/>
    <property type="match status" value="1"/>
</dbReference>
<dbReference type="Gene3D" id="3.20.20.190">
    <property type="entry name" value="Phosphatidylinositol (PI) phosphodiesterase"/>
    <property type="match status" value="1"/>
</dbReference>
<dbReference type="Proteomes" id="UP000295758">
    <property type="component" value="Unassembled WGS sequence"/>
</dbReference>
<gene>
    <name evidence="5" type="ORF">BY453_102131</name>
    <name evidence="4" type="ORF">C8C78_11453</name>
</gene>
<dbReference type="PANTHER" id="PTHR46211">
    <property type="entry name" value="GLYCEROPHOSPHORYL DIESTER PHOSPHODIESTERASE"/>
    <property type="match status" value="1"/>
</dbReference>
<reference evidence="5 7" key="2">
    <citation type="submission" date="2019-03" db="EMBL/GenBank/DDBJ databases">
        <title>Deep subsurface shale carbon reservoir microbial communities from Ohio and West Virginia, USA.</title>
        <authorList>
            <person name="Wrighton K."/>
        </authorList>
    </citation>
    <scope>NUCLEOTIDE SEQUENCE [LARGE SCALE GENOMIC DNA]</scope>
    <source>
        <strain evidence="5 7">UTICA-S4D12</strain>
    </source>
</reference>
<name>A0A318ECP7_9FIRM</name>
<evidence type="ECO:0000313" key="6">
    <source>
        <dbReference type="Proteomes" id="UP000247389"/>
    </source>
</evidence>
<proteinExistence type="predicted"/>
<keyword evidence="2" id="KW-1133">Transmembrane helix</keyword>
<dbReference type="GO" id="GO:0006629">
    <property type="term" value="P:lipid metabolic process"/>
    <property type="evidence" value="ECO:0007669"/>
    <property type="project" value="InterPro"/>
</dbReference>
<feature type="transmembrane region" description="Helical" evidence="2">
    <location>
        <begin position="6"/>
        <end position="26"/>
    </location>
</feature>
<feature type="compositionally biased region" description="Basic and acidic residues" evidence="1">
    <location>
        <begin position="336"/>
        <end position="352"/>
    </location>
</feature>
<dbReference type="Proteomes" id="UP000247389">
    <property type="component" value="Unassembled WGS sequence"/>
</dbReference>
<dbReference type="InterPro" id="IPR017946">
    <property type="entry name" value="PLC-like_Pdiesterase_TIM-brl"/>
</dbReference>
<evidence type="ECO:0000313" key="5">
    <source>
        <dbReference type="EMBL" id="TDS34694.1"/>
    </source>
</evidence>
<sequence length="352" mass="40877">MIKLIIIITVIILIFAFVYFEFYYLIRPSKLGKKIIEKHNFDYPVLVAHRGSSYSAPESTLPAVKKAVESGVDYIELDVQRTKDGKLVIFHDTNLLRLTNVKSMFPDRENYDLQNFTLNELRLLNYGAWFNVKYPERASDGYSHLTIMTLEQVLEFVDPIETGIGLALELKSPYLYDGIEKEIVDLLKEKEIYETETKAPRILFLSFSPASLKRLADLRPDSPRILLTKRNFVSPRRWQGWLDITEEVADGIGPKGHVSFPWYIGAAHKRGLFVFPYVINRSWQLKIFSWFSADGYITDRAEMLAEFFNRVQEFGESVEEFSDNILEEELENTEENQEKAESQNNSEEKNNN</sequence>
<dbReference type="AlphaFoldDB" id="A0A318ECP7"/>
<feature type="domain" description="GP-PDE" evidence="3">
    <location>
        <begin position="44"/>
        <end position="308"/>
    </location>
</feature>
<reference evidence="4 6" key="1">
    <citation type="submission" date="2018-04" db="EMBL/GenBank/DDBJ databases">
        <title>Subsurface microbial communities from deep shales in Ohio and West Virginia, USA.</title>
        <authorList>
            <person name="Wrighton K."/>
        </authorList>
    </citation>
    <scope>NUCLEOTIDE SEQUENCE [LARGE SCALE GENOMIC DNA]</scope>
    <source>
        <strain evidence="4 6">MSL28</strain>
    </source>
</reference>
<dbReference type="SUPFAM" id="SSF51695">
    <property type="entry name" value="PLC-like phosphodiesterases"/>
    <property type="match status" value="1"/>
</dbReference>
<dbReference type="RefSeq" id="WP_243833240.1">
    <property type="nucleotide sequence ID" value="NZ_QICM01000014.1"/>
</dbReference>
<evidence type="ECO:0000256" key="2">
    <source>
        <dbReference type="SAM" id="Phobius"/>
    </source>
</evidence>
<dbReference type="Pfam" id="PF03009">
    <property type="entry name" value="GDPD"/>
    <property type="match status" value="1"/>
</dbReference>
<accession>A0A318ECP7</accession>
<evidence type="ECO:0000313" key="4">
    <source>
        <dbReference type="EMBL" id="PXV65394.1"/>
    </source>
</evidence>
<feature type="compositionally biased region" description="Acidic residues" evidence="1">
    <location>
        <begin position="325"/>
        <end position="335"/>
    </location>
</feature>
<dbReference type="PANTHER" id="PTHR46211:SF1">
    <property type="entry name" value="GLYCEROPHOSPHODIESTER PHOSPHODIESTERASE, CYTOPLASMIC"/>
    <property type="match status" value="1"/>
</dbReference>
<evidence type="ECO:0000259" key="3">
    <source>
        <dbReference type="PROSITE" id="PS51704"/>
    </source>
</evidence>
<keyword evidence="2" id="KW-0812">Transmembrane</keyword>
<protein>
    <submittedName>
        <fullName evidence="4">Glycerophosphoryl diester phosphodiesterase</fullName>
    </submittedName>
</protein>
<comment type="caution">
    <text evidence="4">The sequence shown here is derived from an EMBL/GenBank/DDBJ whole genome shotgun (WGS) entry which is preliminary data.</text>
</comment>
<feature type="region of interest" description="Disordered" evidence="1">
    <location>
        <begin position="325"/>
        <end position="352"/>
    </location>
</feature>
<evidence type="ECO:0000313" key="7">
    <source>
        <dbReference type="Proteomes" id="UP000295758"/>
    </source>
</evidence>
<dbReference type="EMBL" id="SOAA01000002">
    <property type="protein sequence ID" value="TDS34694.1"/>
    <property type="molecule type" value="Genomic_DNA"/>
</dbReference>
<dbReference type="EMBL" id="QICM01000014">
    <property type="protein sequence ID" value="PXV65394.1"/>
    <property type="molecule type" value="Genomic_DNA"/>
</dbReference>
<evidence type="ECO:0000256" key="1">
    <source>
        <dbReference type="SAM" id="MobiDB-lite"/>
    </source>
</evidence>
<organism evidence="4 6">
    <name type="scientific">Halanaerobium congolense</name>
    <dbReference type="NCBI Taxonomy" id="54121"/>
    <lineage>
        <taxon>Bacteria</taxon>
        <taxon>Bacillati</taxon>
        <taxon>Bacillota</taxon>
        <taxon>Clostridia</taxon>
        <taxon>Halanaerobiales</taxon>
        <taxon>Halanaerobiaceae</taxon>
        <taxon>Halanaerobium</taxon>
    </lineage>
</organism>